<keyword evidence="1" id="KW-0812">Transmembrane</keyword>
<name>A0A2S9GUT8_9BURK</name>
<evidence type="ECO:0000313" key="3">
    <source>
        <dbReference type="Proteomes" id="UP000237839"/>
    </source>
</evidence>
<reference evidence="2 3" key="1">
    <citation type="submission" date="2018-02" db="EMBL/GenBank/DDBJ databases">
        <title>Solimicrobium silvestre gen. nov., sp. nov., isolated from alpine forest soil.</title>
        <authorList>
            <person name="Margesin R."/>
            <person name="Albuquerque L."/>
            <person name="Zhang D.-C."/>
            <person name="Froufe H.J.C."/>
            <person name="Severino R."/>
            <person name="Roxo I."/>
            <person name="Egas C."/>
            <person name="Da Costa M.S."/>
        </authorList>
    </citation>
    <scope>NUCLEOTIDE SEQUENCE [LARGE SCALE GENOMIC DNA]</scope>
    <source>
        <strain evidence="2 3">S20-91</strain>
    </source>
</reference>
<keyword evidence="1" id="KW-1133">Transmembrane helix</keyword>
<evidence type="ECO:0000313" key="2">
    <source>
        <dbReference type="EMBL" id="PRC91495.1"/>
    </source>
</evidence>
<protein>
    <submittedName>
        <fullName evidence="2">Uncharacterized protein</fullName>
    </submittedName>
</protein>
<keyword evidence="3" id="KW-1185">Reference proteome</keyword>
<dbReference type="EMBL" id="PUGF01000022">
    <property type="protein sequence ID" value="PRC91495.1"/>
    <property type="molecule type" value="Genomic_DNA"/>
</dbReference>
<dbReference type="AlphaFoldDB" id="A0A2S9GUT8"/>
<feature type="transmembrane region" description="Helical" evidence="1">
    <location>
        <begin position="6"/>
        <end position="26"/>
    </location>
</feature>
<accession>A0A2S9GUT8</accession>
<sequence>MINFLLTLTTLGALLLTCLIYVIHLLGSDEI</sequence>
<comment type="caution">
    <text evidence="2">The sequence shown here is derived from an EMBL/GenBank/DDBJ whole genome shotgun (WGS) entry which is preliminary data.</text>
</comment>
<evidence type="ECO:0000256" key="1">
    <source>
        <dbReference type="SAM" id="Phobius"/>
    </source>
</evidence>
<keyword evidence="1" id="KW-0472">Membrane</keyword>
<dbReference type="Proteomes" id="UP000237839">
    <property type="component" value="Unassembled WGS sequence"/>
</dbReference>
<proteinExistence type="predicted"/>
<gene>
    <name evidence="2" type="ORF">S2091_3773</name>
</gene>
<organism evidence="2 3">
    <name type="scientific">Solimicrobium silvestre</name>
    <dbReference type="NCBI Taxonomy" id="2099400"/>
    <lineage>
        <taxon>Bacteria</taxon>
        <taxon>Pseudomonadati</taxon>
        <taxon>Pseudomonadota</taxon>
        <taxon>Betaproteobacteria</taxon>
        <taxon>Burkholderiales</taxon>
        <taxon>Oxalobacteraceae</taxon>
        <taxon>Solimicrobium</taxon>
    </lineage>
</organism>